<dbReference type="InterPro" id="IPR027278">
    <property type="entry name" value="ACCD_DCysDesulf"/>
</dbReference>
<evidence type="ECO:0000256" key="3">
    <source>
        <dbReference type="ARBA" id="ARBA00022898"/>
    </source>
</evidence>
<accession>A0ABR7YDN4</accession>
<comment type="similarity">
    <text evidence="2">Belongs to the ACC deaminase/D-cysteine desulfhydrase family.</text>
</comment>
<keyword evidence="3" id="KW-0663">Pyridoxal phosphate</keyword>
<evidence type="ECO:0000259" key="4">
    <source>
        <dbReference type="Pfam" id="PF00291"/>
    </source>
</evidence>
<evidence type="ECO:0000313" key="5">
    <source>
        <dbReference type="EMBL" id="MBD1429328.1"/>
    </source>
</evidence>
<name>A0ABR7YDN4_9SPHI</name>
<comment type="cofactor">
    <cofactor evidence="1">
        <name>pyridoxal 5'-phosphate</name>
        <dbReference type="ChEBI" id="CHEBI:597326"/>
    </cofactor>
</comment>
<dbReference type="Pfam" id="PF00291">
    <property type="entry name" value="PALP"/>
    <property type="match status" value="1"/>
</dbReference>
<dbReference type="PANTHER" id="PTHR43780:SF2">
    <property type="entry name" value="1-AMINOCYCLOPROPANE-1-CARBOXYLATE DEAMINASE-RELATED"/>
    <property type="match status" value="1"/>
</dbReference>
<proteinExistence type="inferred from homology"/>
<keyword evidence="6" id="KW-1185">Reference proteome</keyword>
<dbReference type="Proteomes" id="UP000651271">
    <property type="component" value="Unassembled WGS sequence"/>
</dbReference>
<dbReference type="EMBL" id="JACOIJ010000010">
    <property type="protein sequence ID" value="MBD1429328.1"/>
    <property type="molecule type" value="Genomic_DNA"/>
</dbReference>
<evidence type="ECO:0000313" key="6">
    <source>
        <dbReference type="Proteomes" id="UP000651271"/>
    </source>
</evidence>
<dbReference type="PANTHER" id="PTHR43780">
    <property type="entry name" value="1-AMINOCYCLOPROPANE-1-CARBOXYLATE DEAMINASE-RELATED"/>
    <property type="match status" value="1"/>
</dbReference>
<dbReference type="Gene3D" id="3.40.50.1100">
    <property type="match status" value="2"/>
</dbReference>
<dbReference type="SUPFAM" id="SSF53686">
    <property type="entry name" value="Tryptophan synthase beta subunit-like PLP-dependent enzymes"/>
    <property type="match status" value="1"/>
</dbReference>
<dbReference type="InterPro" id="IPR036052">
    <property type="entry name" value="TrpB-like_PALP_sf"/>
</dbReference>
<feature type="domain" description="Tryptophan synthase beta chain-like PALP" evidence="4">
    <location>
        <begin position="16"/>
        <end position="278"/>
    </location>
</feature>
<evidence type="ECO:0000256" key="2">
    <source>
        <dbReference type="ARBA" id="ARBA00008639"/>
    </source>
</evidence>
<dbReference type="PIRSF" id="PIRSF006278">
    <property type="entry name" value="ACCD_DCysDesulf"/>
    <property type="match status" value="1"/>
</dbReference>
<evidence type="ECO:0000256" key="1">
    <source>
        <dbReference type="ARBA" id="ARBA00001933"/>
    </source>
</evidence>
<comment type="caution">
    <text evidence="5">The sequence shown here is derived from an EMBL/GenBank/DDBJ whole genome shotgun (WGS) entry which is preliminary data.</text>
</comment>
<dbReference type="InterPro" id="IPR001926">
    <property type="entry name" value="TrpB-like_PALP"/>
</dbReference>
<protein>
    <submittedName>
        <fullName evidence="5">Pyridoxal-phosphate dependent enzyme</fullName>
    </submittedName>
</protein>
<reference evidence="5 6" key="1">
    <citation type="submission" date="2020-08" db="EMBL/GenBank/DDBJ databases">
        <title>Sphingobacterium sp. DN04309 isolated from aquaculture water.</title>
        <authorList>
            <person name="Zhang M."/>
        </authorList>
    </citation>
    <scope>NUCLEOTIDE SEQUENCE [LARGE SCALE GENOMIC DNA]</scope>
    <source>
        <strain evidence="5 6">DN04309</strain>
    </source>
</reference>
<dbReference type="RefSeq" id="WP_190301890.1">
    <property type="nucleotide sequence ID" value="NZ_JACOIJ010000010.1"/>
</dbReference>
<gene>
    <name evidence="5" type="ORF">H8B04_07070</name>
</gene>
<sequence length="292" mass="33256">MHIYSPEQKIEHLLYKSKNVQVYLKRDDMIHPFISGNKWRKLKYNLQKAQEEQKTTLVTFGGAWSNHLLATACSGATYQYKTIGFVRGEDINNPVLDMCKLFGMKLRFVSREDYKDKLKLFEQLENKEKCYFIDEGGANSEATWGCKELVDELANTYDHIFCAAGTGTTAAGIAQGIQEQNLKTKLHVIPVLKNGGFILDEIQKYHAPIDQIELHLDYHFGGYAKVKPELINFVKNYIKATGVMIEPTYTGKAMYALHDLIEKDYFQEGTKILIVHTGGLTGLLGQLEKFDK</sequence>
<organism evidence="5 6">
    <name type="scientific">Sphingobacterium litopenaei</name>
    <dbReference type="NCBI Taxonomy" id="2763500"/>
    <lineage>
        <taxon>Bacteria</taxon>
        <taxon>Pseudomonadati</taxon>
        <taxon>Bacteroidota</taxon>
        <taxon>Sphingobacteriia</taxon>
        <taxon>Sphingobacteriales</taxon>
        <taxon>Sphingobacteriaceae</taxon>
        <taxon>Sphingobacterium</taxon>
    </lineage>
</organism>